<feature type="compositionally biased region" description="Low complexity" evidence="1">
    <location>
        <begin position="291"/>
        <end position="301"/>
    </location>
</feature>
<feature type="compositionally biased region" description="Polar residues" evidence="1">
    <location>
        <begin position="302"/>
        <end position="312"/>
    </location>
</feature>
<evidence type="ECO:0000256" key="1">
    <source>
        <dbReference type="SAM" id="MobiDB-lite"/>
    </source>
</evidence>
<feature type="transmembrane region" description="Helical" evidence="2">
    <location>
        <begin position="214"/>
        <end position="234"/>
    </location>
</feature>
<gene>
    <name evidence="3" type="ORF">BCR42DRAFT_349954</name>
</gene>
<keyword evidence="2" id="KW-1133">Transmembrane helix</keyword>
<feature type="transmembrane region" description="Helical" evidence="2">
    <location>
        <begin position="172"/>
        <end position="193"/>
    </location>
</feature>
<keyword evidence="4" id="KW-1185">Reference proteome</keyword>
<keyword evidence="2" id="KW-0812">Transmembrane</keyword>
<dbReference type="AlphaFoldDB" id="A0A1X2IJC9"/>
<dbReference type="EMBL" id="MCGE01000009">
    <property type="protein sequence ID" value="ORZ17658.1"/>
    <property type="molecule type" value="Genomic_DNA"/>
</dbReference>
<comment type="caution">
    <text evidence="3">The sequence shown here is derived from an EMBL/GenBank/DDBJ whole genome shotgun (WGS) entry which is preliminary data.</text>
</comment>
<proteinExistence type="predicted"/>
<feature type="compositionally biased region" description="Polar residues" evidence="1">
    <location>
        <begin position="450"/>
        <end position="465"/>
    </location>
</feature>
<evidence type="ECO:0000256" key="2">
    <source>
        <dbReference type="SAM" id="Phobius"/>
    </source>
</evidence>
<name>A0A1X2IJC9_9FUNG</name>
<keyword evidence="2" id="KW-0472">Membrane</keyword>
<protein>
    <submittedName>
        <fullName evidence="3">Uncharacterized protein</fullName>
    </submittedName>
</protein>
<feature type="transmembrane region" description="Helical" evidence="2">
    <location>
        <begin position="22"/>
        <end position="41"/>
    </location>
</feature>
<feature type="region of interest" description="Disordered" evidence="1">
    <location>
        <begin position="425"/>
        <end position="465"/>
    </location>
</feature>
<organism evidence="3 4">
    <name type="scientific">Absidia repens</name>
    <dbReference type="NCBI Taxonomy" id="90262"/>
    <lineage>
        <taxon>Eukaryota</taxon>
        <taxon>Fungi</taxon>
        <taxon>Fungi incertae sedis</taxon>
        <taxon>Mucoromycota</taxon>
        <taxon>Mucoromycotina</taxon>
        <taxon>Mucoromycetes</taxon>
        <taxon>Mucorales</taxon>
        <taxon>Cunninghamellaceae</taxon>
        <taxon>Absidia</taxon>
    </lineage>
</organism>
<sequence length="465" mass="52071">MSFRLTGSPDFSYTSQPDGGEIASEIIGLFAISIMCTLFGIKTYNVQYRYLSYSRWLVLLLYMCSWAFTVTGLILMATNNGNYLSCLLSELTCDIFYSGTKILMYCWLIEKVWVVNAGRTSRWQTKSYRFHVLLLTPYVAIFSLMIIFHNAWLEYDGLCTIGLKPIASIPLIAYDFIFNMYMTVLFVLPLMKIGNDTNMDWKQSRLHEVASKTMIASVVCLFASFANVAALAILNGTERGVVCLTCCFVDVMVNVVTVHWVTSQPAGGRTTRDTVISSKSGHPYDDTMQTSLSSSQQLSSQDPHQMNSNNHAGATMTITTNSMNAIPSDKKKKFKFDPLNEQYGEFGNHAWSASPEFNTTSGGESDYNANQYMSATNNQIYKSPAAATTDFHHTQLPSYQQSNTPATGHVPYHFMNGRFVMVSEREDEDFHTTSRSSSIQESHSSKKSLTKTPSNASSIHHQTHD</sequence>
<feature type="transmembrane region" description="Helical" evidence="2">
    <location>
        <begin position="95"/>
        <end position="118"/>
    </location>
</feature>
<evidence type="ECO:0000313" key="3">
    <source>
        <dbReference type="EMBL" id="ORZ17658.1"/>
    </source>
</evidence>
<dbReference type="PANTHER" id="PTHR38848:SF3">
    <property type="entry name" value="G-PROTEIN COUPLED RECEPTORS FAMILY 3 PROFILE DOMAIN-CONTAINING PROTEIN"/>
    <property type="match status" value="1"/>
</dbReference>
<dbReference type="Proteomes" id="UP000193560">
    <property type="component" value="Unassembled WGS sequence"/>
</dbReference>
<feature type="transmembrane region" description="Helical" evidence="2">
    <location>
        <begin position="130"/>
        <end position="152"/>
    </location>
</feature>
<feature type="region of interest" description="Disordered" evidence="1">
    <location>
        <begin position="266"/>
        <end position="312"/>
    </location>
</feature>
<reference evidence="3 4" key="1">
    <citation type="submission" date="2016-07" db="EMBL/GenBank/DDBJ databases">
        <title>Pervasive Adenine N6-methylation of Active Genes in Fungi.</title>
        <authorList>
            <consortium name="DOE Joint Genome Institute"/>
            <person name="Mondo S.J."/>
            <person name="Dannebaum R.O."/>
            <person name="Kuo R.C."/>
            <person name="Labutti K."/>
            <person name="Haridas S."/>
            <person name="Kuo A."/>
            <person name="Salamov A."/>
            <person name="Ahrendt S.R."/>
            <person name="Lipzen A."/>
            <person name="Sullivan W."/>
            <person name="Andreopoulos W.B."/>
            <person name="Clum A."/>
            <person name="Lindquist E."/>
            <person name="Daum C."/>
            <person name="Ramamoorthy G.K."/>
            <person name="Gryganskyi A."/>
            <person name="Culley D."/>
            <person name="Magnuson J.K."/>
            <person name="James T.Y."/>
            <person name="O'Malley M.A."/>
            <person name="Stajich J.E."/>
            <person name="Spatafora J.W."/>
            <person name="Visel A."/>
            <person name="Grigoriev I.V."/>
        </authorList>
    </citation>
    <scope>NUCLEOTIDE SEQUENCE [LARGE SCALE GENOMIC DNA]</scope>
    <source>
        <strain evidence="3 4">NRRL 1336</strain>
    </source>
</reference>
<dbReference type="PANTHER" id="PTHR38848">
    <property type="entry name" value="G-PROTEIN COUPLED RECEPTORS FAMILY 3 PROFILE DOMAIN-CONTAINING PROTEIN"/>
    <property type="match status" value="1"/>
</dbReference>
<feature type="transmembrane region" description="Helical" evidence="2">
    <location>
        <begin position="53"/>
        <end position="75"/>
    </location>
</feature>
<evidence type="ECO:0000313" key="4">
    <source>
        <dbReference type="Proteomes" id="UP000193560"/>
    </source>
</evidence>
<accession>A0A1X2IJC9</accession>
<dbReference type="OrthoDB" id="3210850at2759"/>